<name>C6M495_NEISI</name>
<dbReference type="EMBL" id="ACKO02000006">
    <property type="protein sequence ID" value="EET45008.1"/>
    <property type="molecule type" value="Genomic_DNA"/>
</dbReference>
<accession>C6M495</accession>
<organism evidence="1 2">
    <name type="scientific">Neisseria sicca ATCC 29256</name>
    <dbReference type="NCBI Taxonomy" id="547045"/>
    <lineage>
        <taxon>Bacteria</taxon>
        <taxon>Pseudomonadati</taxon>
        <taxon>Pseudomonadota</taxon>
        <taxon>Betaproteobacteria</taxon>
        <taxon>Neisseriales</taxon>
        <taxon>Neisseriaceae</taxon>
        <taxon>Neisseria</taxon>
    </lineage>
</organism>
<dbReference type="AlphaFoldDB" id="C6M495"/>
<reference evidence="1" key="1">
    <citation type="submission" date="2009-07" db="EMBL/GenBank/DDBJ databases">
        <authorList>
            <person name="Weinstock G."/>
            <person name="Sodergren E."/>
            <person name="Clifton S."/>
            <person name="Fulton L."/>
            <person name="Fulton B."/>
            <person name="Courtney L."/>
            <person name="Fronick C."/>
            <person name="Harrison M."/>
            <person name="Strong C."/>
            <person name="Farmer C."/>
            <person name="Delahaunty K."/>
            <person name="Markovic C."/>
            <person name="Hall O."/>
            <person name="Minx P."/>
            <person name="Tomlinson C."/>
            <person name="Mitreva M."/>
            <person name="Nelson J."/>
            <person name="Hou S."/>
            <person name="Wollam A."/>
            <person name="Pepin K.H."/>
            <person name="Johnson M."/>
            <person name="Bhonagiri V."/>
            <person name="Nash W.E."/>
            <person name="Warren W."/>
            <person name="Chinwalla A."/>
            <person name="Mardis E.R."/>
            <person name="Wilson R.K."/>
        </authorList>
    </citation>
    <scope>NUCLEOTIDE SEQUENCE [LARGE SCALE GENOMIC DNA]</scope>
    <source>
        <strain evidence="1">ATCC 29256</strain>
    </source>
</reference>
<keyword evidence="2" id="KW-1185">Reference proteome</keyword>
<comment type="caution">
    <text evidence="1">The sequence shown here is derived from an EMBL/GenBank/DDBJ whole genome shotgun (WGS) entry which is preliminary data.</text>
</comment>
<protein>
    <submittedName>
        <fullName evidence="1">Uncharacterized protein</fullName>
    </submittedName>
</protein>
<evidence type="ECO:0000313" key="1">
    <source>
        <dbReference type="EMBL" id="EET45008.1"/>
    </source>
</evidence>
<gene>
    <name evidence="1" type="ORF">NEISICOT_01338</name>
</gene>
<proteinExistence type="predicted"/>
<dbReference type="Proteomes" id="UP000005365">
    <property type="component" value="Unassembled WGS sequence"/>
</dbReference>
<sequence>MVKIICIVLSFPTKKTLKIVFQISNTKLYQCTKIRKLFVFKTVFF</sequence>
<evidence type="ECO:0000313" key="2">
    <source>
        <dbReference type="Proteomes" id="UP000005365"/>
    </source>
</evidence>